<accession>A0A166NY58</accession>
<keyword evidence="3" id="KW-1185">Reference proteome</keyword>
<dbReference type="EMBL" id="KV417520">
    <property type="protein sequence ID" value="KZP25496.1"/>
    <property type="molecule type" value="Genomic_DNA"/>
</dbReference>
<reference evidence="2 3" key="1">
    <citation type="journal article" date="2016" name="Mol. Biol. Evol.">
        <title>Comparative Genomics of Early-Diverging Mushroom-Forming Fungi Provides Insights into the Origins of Lignocellulose Decay Capabilities.</title>
        <authorList>
            <person name="Nagy L.G."/>
            <person name="Riley R."/>
            <person name="Tritt A."/>
            <person name="Adam C."/>
            <person name="Daum C."/>
            <person name="Floudas D."/>
            <person name="Sun H."/>
            <person name="Yadav J.S."/>
            <person name="Pangilinan J."/>
            <person name="Larsson K.H."/>
            <person name="Matsuura K."/>
            <person name="Barry K."/>
            <person name="Labutti K."/>
            <person name="Kuo R."/>
            <person name="Ohm R.A."/>
            <person name="Bhattacharya S.S."/>
            <person name="Shirouzu T."/>
            <person name="Yoshinaga Y."/>
            <person name="Martin F.M."/>
            <person name="Grigoriev I.V."/>
            <person name="Hibbett D.S."/>
        </authorList>
    </citation>
    <scope>NUCLEOTIDE SEQUENCE [LARGE SCALE GENOMIC DNA]</scope>
    <source>
        <strain evidence="2 3">CBS 109695</strain>
    </source>
</reference>
<feature type="compositionally biased region" description="Basic and acidic residues" evidence="1">
    <location>
        <begin position="98"/>
        <end position="107"/>
    </location>
</feature>
<evidence type="ECO:0000313" key="2">
    <source>
        <dbReference type="EMBL" id="KZP25496.1"/>
    </source>
</evidence>
<feature type="compositionally biased region" description="Basic and acidic residues" evidence="1">
    <location>
        <begin position="1"/>
        <end position="11"/>
    </location>
</feature>
<proteinExistence type="predicted"/>
<feature type="region of interest" description="Disordered" evidence="1">
    <location>
        <begin position="1"/>
        <end position="48"/>
    </location>
</feature>
<dbReference type="Proteomes" id="UP000076532">
    <property type="component" value="Unassembled WGS sequence"/>
</dbReference>
<feature type="region of interest" description="Disordered" evidence="1">
    <location>
        <begin position="80"/>
        <end position="130"/>
    </location>
</feature>
<evidence type="ECO:0000256" key="1">
    <source>
        <dbReference type="SAM" id="MobiDB-lite"/>
    </source>
</evidence>
<dbReference type="AlphaFoldDB" id="A0A166NY58"/>
<sequence length="130" mass="14246">MDFHPEDRISHIWDAPPSPTSLFSRSPSPGPPPMRSYKPHSSTKTHPLPIETYASVSSLSSKHRIARMAAPNVSLFAASASEGGSIPEPSPGLPPDVSEIRQTHEGWEQPTDAPASNAFWQDRTMQWGDF</sequence>
<protein>
    <submittedName>
        <fullName evidence="2">Uncharacterized protein</fullName>
    </submittedName>
</protein>
<evidence type="ECO:0000313" key="3">
    <source>
        <dbReference type="Proteomes" id="UP000076532"/>
    </source>
</evidence>
<name>A0A166NY58_9AGAM</name>
<gene>
    <name evidence="2" type="ORF">FIBSPDRAFT_382837</name>
</gene>
<organism evidence="2 3">
    <name type="scientific">Athelia psychrophila</name>
    <dbReference type="NCBI Taxonomy" id="1759441"/>
    <lineage>
        <taxon>Eukaryota</taxon>
        <taxon>Fungi</taxon>
        <taxon>Dikarya</taxon>
        <taxon>Basidiomycota</taxon>
        <taxon>Agaricomycotina</taxon>
        <taxon>Agaricomycetes</taxon>
        <taxon>Agaricomycetidae</taxon>
        <taxon>Atheliales</taxon>
        <taxon>Atheliaceae</taxon>
        <taxon>Athelia</taxon>
    </lineage>
</organism>